<dbReference type="AlphaFoldDB" id="A0A834LM81"/>
<keyword evidence="1" id="KW-1133">Transmembrane helix</keyword>
<accession>A0A834LM81</accession>
<feature type="transmembrane region" description="Helical" evidence="1">
    <location>
        <begin position="20"/>
        <end position="40"/>
    </location>
</feature>
<evidence type="ECO:0000313" key="3">
    <source>
        <dbReference type="Proteomes" id="UP000626092"/>
    </source>
</evidence>
<keyword evidence="1" id="KW-0472">Membrane</keyword>
<dbReference type="PANTHER" id="PTHR31210">
    <property type="entry name" value="OS06G0731900 PROTEIN"/>
    <property type="match status" value="1"/>
</dbReference>
<evidence type="ECO:0008006" key="4">
    <source>
        <dbReference type="Google" id="ProtNLM"/>
    </source>
</evidence>
<evidence type="ECO:0000256" key="1">
    <source>
        <dbReference type="SAM" id="Phobius"/>
    </source>
</evidence>
<keyword evidence="1" id="KW-0812">Transmembrane</keyword>
<dbReference type="Proteomes" id="UP000626092">
    <property type="component" value="Unassembled WGS sequence"/>
</dbReference>
<gene>
    <name evidence="2" type="ORF">RHSIM_Rhsim05G0116300</name>
</gene>
<organism evidence="2 3">
    <name type="scientific">Rhododendron simsii</name>
    <name type="common">Sims's rhododendron</name>
    <dbReference type="NCBI Taxonomy" id="118357"/>
    <lineage>
        <taxon>Eukaryota</taxon>
        <taxon>Viridiplantae</taxon>
        <taxon>Streptophyta</taxon>
        <taxon>Embryophyta</taxon>
        <taxon>Tracheophyta</taxon>
        <taxon>Spermatophyta</taxon>
        <taxon>Magnoliopsida</taxon>
        <taxon>eudicotyledons</taxon>
        <taxon>Gunneridae</taxon>
        <taxon>Pentapetalae</taxon>
        <taxon>asterids</taxon>
        <taxon>Ericales</taxon>
        <taxon>Ericaceae</taxon>
        <taxon>Ericoideae</taxon>
        <taxon>Rhodoreae</taxon>
        <taxon>Rhododendron</taxon>
    </lineage>
</organism>
<dbReference type="Pfam" id="PF05212">
    <property type="entry name" value="DUF707"/>
    <property type="match status" value="1"/>
</dbReference>
<name>A0A834LM81_RHOSS</name>
<dbReference type="PANTHER" id="PTHR31210:SF11">
    <property type="entry name" value="KETOGLUTARATE REDUCTASE TRANS-SPLICING-LIKE PROTEIN, PUTATIVE (DUF707)-RELATED"/>
    <property type="match status" value="1"/>
</dbReference>
<dbReference type="InterPro" id="IPR007877">
    <property type="entry name" value="DUF707"/>
</dbReference>
<protein>
    <recommendedName>
        <fullName evidence="4">Lysine ketoglutarate reductase trans-splicing related 1</fullName>
    </recommendedName>
</protein>
<proteinExistence type="predicted"/>
<evidence type="ECO:0000313" key="2">
    <source>
        <dbReference type="EMBL" id="KAF7142434.1"/>
    </source>
</evidence>
<comment type="caution">
    <text evidence="2">The sequence shown here is derived from an EMBL/GenBank/DDBJ whole genome shotgun (WGS) entry which is preliminary data.</text>
</comment>
<keyword evidence="3" id="KW-1185">Reference proteome</keyword>
<reference evidence="2" key="1">
    <citation type="submission" date="2019-11" db="EMBL/GenBank/DDBJ databases">
        <authorList>
            <person name="Liu Y."/>
            <person name="Hou J."/>
            <person name="Li T.-Q."/>
            <person name="Guan C.-H."/>
            <person name="Wu X."/>
            <person name="Wu H.-Z."/>
            <person name="Ling F."/>
            <person name="Zhang R."/>
            <person name="Shi X.-G."/>
            <person name="Ren J.-P."/>
            <person name="Chen E.-F."/>
            <person name="Sun J.-M."/>
        </authorList>
    </citation>
    <scope>NUCLEOTIDE SEQUENCE</scope>
    <source>
        <strain evidence="2">Adult_tree_wgs_1</strain>
        <tissue evidence="2">Leaves</tissue>
    </source>
</reference>
<dbReference type="OrthoDB" id="9985979at2759"/>
<sequence length="367" mass="42153">MKTFNCVSLLSDPKIKSGLWSVFVTALLICGAYFVGSAVLTKDFTEISLGWEMNYTRNNTQSDKCKKQCRHVGSEALPEGIVVQTSNFEMRPLWGPVEKNNNSKPSANLLAIAVGIKQKEIVNRIVEKFLVNGFVVMLFHYDGVVDEWRDLGWSSRVIHVSALDQTKWWFAKRFLHPDIAAEYDYIFLWDEDLGVENFDPERYLSIVKDEGLEISQPALDPGKSEVHHQLTARRRNFKVHRRFYKFKGSGRCDNNSTSPPCIGWVEMMAPVFSRAAWRCAWYMVQGDRTKTVGVVDSEYIVHLGVPTLGVSDGNKEPSGVRRANNRTEVRRQSFIEMQIFKKRWNDAVENDKCWVDPYQKSVEQKSH</sequence>
<dbReference type="EMBL" id="WJXA01000005">
    <property type="protein sequence ID" value="KAF7142434.1"/>
    <property type="molecule type" value="Genomic_DNA"/>
</dbReference>